<evidence type="ECO:0000256" key="5">
    <source>
        <dbReference type="ARBA" id="ARBA00022989"/>
    </source>
</evidence>
<dbReference type="PANTHER" id="PTHR33162">
    <property type="entry name" value="SEC-INDEPENDENT PROTEIN TRANSLOCASE PROTEIN TATA, CHLOROPLASTIC"/>
    <property type="match status" value="1"/>
</dbReference>
<sequence length="235" mass="24740">MFGIGETELVLIVLFAFMIFGPDKLPGMGRTLGRALRQFRNAQEGFTQVVQTEIVDPAAEAMSDSPKRPNRKRSVEFEEDADIDAPEGEDGEAARPKRTETFAERKKRLAEEKAARERAEKEAAAAEKNDEPADSDAPEGAPAEAGTEAAAPQGAPEKPAKPSLADLYAMTPATASTAAGTDEAEASSAIARAVSVGDSPVASHEVSEERSDERRADGGIPDGNGASATDVEKEA</sequence>
<keyword evidence="10" id="KW-1185">Reference proteome</keyword>
<protein>
    <submittedName>
        <fullName evidence="9">Twin-arginine translocase TatA/TatE family subunit</fullName>
    </submittedName>
</protein>
<keyword evidence="3" id="KW-0812">Transmembrane</keyword>
<organism evidence="9 10">
    <name type="scientific">Olsenella profusa</name>
    <dbReference type="NCBI Taxonomy" id="138595"/>
    <lineage>
        <taxon>Bacteria</taxon>
        <taxon>Bacillati</taxon>
        <taxon>Actinomycetota</taxon>
        <taxon>Coriobacteriia</taxon>
        <taxon>Coriobacteriales</taxon>
        <taxon>Atopobiaceae</taxon>
        <taxon>Olsenella</taxon>
    </lineage>
</organism>
<evidence type="ECO:0000256" key="2">
    <source>
        <dbReference type="ARBA" id="ARBA00022448"/>
    </source>
</evidence>
<comment type="subcellular location">
    <subcellularLocation>
        <location evidence="1">Membrane</location>
        <topology evidence="1">Single-pass membrane protein</topology>
    </subcellularLocation>
</comment>
<evidence type="ECO:0000256" key="7">
    <source>
        <dbReference type="ARBA" id="ARBA00023136"/>
    </source>
</evidence>
<dbReference type="EMBL" id="JACSNQ010000022">
    <property type="protein sequence ID" value="MBM6775535.1"/>
    <property type="molecule type" value="Genomic_DNA"/>
</dbReference>
<accession>A0ABS2F3L3</accession>
<dbReference type="Gene3D" id="1.20.5.3310">
    <property type="match status" value="1"/>
</dbReference>
<dbReference type="Proteomes" id="UP000712527">
    <property type="component" value="Unassembled WGS sequence"/>
</dbReference>
<evidence type="ECO:0000256" key="4">
    <source>
        <dbReference type="ARBA" id="ARBA00022927"/>
    </source>
</evidence>
<keyword evidence="6" id="KW-0811">Translocation</keyword>
<dbReference type="RefSeq" id="WP_204793869.1">
    <property type="nucleotide sequence ID" value="NZ_JACSNQ010000022.1"/>
</dbReference>
<feature type="compositionally biased region" description="Basic and acidic residues" evidence="8">
    <location>
        <begin position="205"/>
        <end position="217"/>
    </location>
</feature>
<comment type="caution">
    <text evidence="9">The sequence shown here is derived from an EMBL/GenBank/DDBJ whole genome shotgun (WGS) entry which is preliminary data.</text>
</comment>
<evidence type="ECO:0000256" key="1">
    <source>
        <dbReference type="ARBA" id="ARBA00004167"/>
    </source>
</evidence>
<evidence type="ECO:0000256" key="8">
    <source>
        <dbReference type="SAM" id="MobiDB-lite"/>
    </source>
</evidence>
<keyword evidence="5" id="KW-1133">Transmembrane helix</keyword>
<dbReference type="InterPro" id="IPR003369">
    <property type="entry name" value="TatA/B/E"/>
</dbReference>
<evidence type="ECO:0000313" key="10">
    <source>
        <dbReference type="Proteomes" id="UP000712527"/>
    </source>
</evidence>
<evidence type="ECO:0000256" key="3">
    <source>
        <dbReference type="ARBA" id="ARBA00022692"/>
    </source>
</evidence>
<name>A0ABS2F3L3_9ACTN</name>
<keyword evidence="7" id="KW-0472">Membrane</keyword>
<feature type="compositionally biased region" description="Acidic residues" evidence="8">
    <location>
        <begin position="77"/>
        <end position="91"/>
    </location>
</feature>
<keyword evidence="4" id="KW-0653">Protein transport</keyword>
<reference evidence="9 10" key="1">
    <citation type="journal article" date="2021" name="Sci. Rep.">
        <title>The distribution of antibiotic resistance genes in chicken gut microbiota commensals.</title>
        <authorList>
            <person name="Juricova H."/>
            <person name="Matiasovicova J."/>
            <person name="Kubasova T."/>
            <person name="Cejkova D."/>
            <person name="Rychlik I."/>
        </authorList>
    </citation>
    <scope>NUCLEOTIDE SEQUENCE [LARGE SCALE GENOMIC DNA]</scope>
    <source>
        <strain evidence="9 10">An794</strain>
    </source>
</reference>
<keyword evidence="2" id="KW-0813">Transport</keyword>
<dbReference type="PRINTS" id="PR01506">
    <property type="entry name" value="TATBPROTEIN"/>
</dbReference>
<feature type="compositionally biased region" description="Basic and acidic residues" evidence="8">
    <location>
        <begin position="92"/>
        <end position="131"/>
    </location>
</feature>
<feature type="compositionally biased region" description="Low complexity" evidence="8">
    <location>
        <begin position="138"/>
        <end position="157"/>
    </location>
</feature>
<gene>
    <name evidence="9" type="ORF">H9X80_08290</name>
</gene>
<evidence type="ECO:0000313" key="9">
    <source>
        <dbReference type="EMBL" id="MBM6775535.1"/>
    </source>
</evidence>
<proteinExistence type="predicted"/>
<dbReference type="Pfam" id="PF02416">
    <property type="entry name" value="TatA_B_E"/>
    <property type="match status" value="1"/>
</dbReference>
<dbReference type="PANTHER" id="PTHR33162:SF1">
    <property type="entry name" value="SEC-INDEPENDENT PROTEIN TRANSLOCASE PROTEIN TATA, CHLOROPLASTIC"/>
    <property type="match status" value="1"/>
</dbReference>
<feature type="region of interest" description="Disordered" evidence="8">
    <location>
        <begin position="57"/>
        <end position="235"/>
    </location>
</feature>
<evidence type="ECO:0000256" key="6">
    <source>
        <dbReference type="ARBA" id="ARBA00023010"/>
    </source>
</evidence>